<dbReference type="Proteomes" id="UP000245977">
    <property type="component" value="Chromosome"/>
</dbReference>
<evidence type="ECO:0000313" key="3">
    <source>
        <dbReference type="Proteomes" id="UP000245977"/>
    </source>
</evidence>
<dbReference type="InterPro" id="IPR014869">
    <property type="entry name" value="GT-D"/>
</dbReference>
<dbReference type="KEGG" id="adv:DJ533_02890"/>
<dbReference type="EMBL" id="CP029397">
    <property type="protein sequence ID" value="AWL27611.1"/>
    <property type="molecule type" value="Genomic_DNA"/>
</dbReference>
<dbReference type="AlphaFoldDB" id="A0A2S2F9F8"/>
<proteinExistence type="predicted"/>
<dbReference type="Pfam" id="PF08759">
    <property type="entry name" value="GT-D"/>
    <property type="match status" value="1"/>
</dbReference>
<dbReference type="OrthoDB" id="796510at2"/>
<reference evidence="2" key="1">
    <citation type="submission" date="2019-08" db="EMBL/GenBank/DDBJ databases">
        <title>The complete genome of Acinetobacter defluvii strain WCHAD010030.</title>
        <authorList>
            <person name="Hu Y."/>
            <person name="Qin J."/>
            <person name="Feng Y."/>
            <person name="Zong Z."/>
        </authorList>
    </citation>
    <scope>NUCLEOTIDE SEQUENCE</scope>
    <source>
        <strain evidence="2">WCHA30</strain>
    </source>
</reference>
<name>A0A2S2F9F8_9GAMM</name>
<accession>A0A2S2F9F8</accession>
<gene>
    <name evidence="2" type="ORF">DJ533_02890</name>
</gene>
<keyword evidence="3" id="KW-1185">Reference proteome</keyword>
<protein>
    <submittedName>
        <fullName evidence="2">DUF1792 domain-containing protein</fullName>
    </submittedName>
</protein>
<dbReference type="STRING" id="1871111.GCA_001704615_02371"/>
<dbReference type="RefSeq" id="WP_065995477.1">
    <property type="nucleotide sequence ID" value="NZ_CP029397.2"/>
</dbReference>
<evidence type="ECO:0000259" key="1">
    <source>
        <dbReference type="Pfam" id="PF08759"/>
    </source>
</evidence>
<evidence type="ECO:0000313" key="2">
    <source>
        <dbReference type="EMBL" id="AWL27611.1"/>
    </source>
</evidence>
<sequence length="384" mass="45311">MLLNDLLNELKEKFLYMQYVERVEIYKNQVVYIDIKTENLFFALDVNQQYEIFLVCRNPETQRFLSQYFQCFIDFRLKIYAKNKTLVSFLNIEYTPDIDKVIEKILKQLLAYTQNQNYLLNTLNDQVIQLNKQFKATQMNEIYLDMANTLSDKFLSIRETLIQIKEKELSLARFGDGEIRCMVTTGGCVFQKHDWKLMQELRDISRNDMGIMVCYPSLLIEDSFWNKFWLEFWAKCKFYLKHPQLGDAMITRPEAFYFYGNEIVDLWKTIWEGKKVCFITGKNSRLNAAHTIFSNITCASYIYSKNQDAYAEIDDVMKQCIEQKQVDLFLIALGPTGTVLAARLHHRGFRALDIGHLNNSYDTVFLNQMRPEQITYLASDSIPK</sequence>
<organism evidence="2 3">
    <name type="scientific">Acinetobacter defluvii</name>
    <dbReference type="NCBI Taxonomy" id="1871111"/>
    <lineage>
        <taxon>Bacteria</taxon>
        <taxon>Pseudomonadati</taxon>
        <taxon>Pseudomonadota</taxon>
        <taxon>Gammaproteobacteria</taxon>
        <taxon>Moraxellales</taxon>
        <taxon>Moraxellaceae</taxon>
        <taxon>Acinetobacter</taxon>
    </lineage>
</organism>
<feature type="domain" description="Glycosyltransferase GT-D fold" evidence="1">
    <location>
        <begin position="171"/>
        <end position="363"/>
    </location>
</feature>